<evidence type="ECO:0000313" key="3">
    <source>
        <dbReference type="Proteomes" id="UP001341840"/>
    </source>
</evidence>
<comment type="caution">
    <text evidence="2">The sequence shown here is derived from an EMBL/GenBank/DDBJ whole genome shotgun (WGS) entry which is preliminary data.</text>
</comment>
<keyword evidence="3" id="KW-1185">Reference proteome</keyword>
<accession>A0ABU6RXM4</accession>
<gene>
    <name evidence="2" type="ORF">PIB30_102581</name>
</gene>
<dbReference type="Proteomes" id="UP001341840">
    <property type="component" value="Unassembled WGS sequence"/>
</dbReference>
<dbReference type="EMBL" id="JASCZI010033392">
    <property type="protein sequence ID" value="MED6128901.1"/>
    <property type="molecule type" value="Genomic_DNA"/>
</dbReference>
<feature type="region of interest" description="Disordered" evidence="1">
    <location>
        <begin position="59"/>
        <end position="100"/>
    </location>
</feature>
<name>A0ABU6RXM4_9FABA</name>
<evidence type="ECO:0000313" key="2">
    <source>
        <dbReference type="EMBL" id="MED6128901.1"/>
    </source>
</evidence>
<sequence>MTHLLTYRHTPSTHMCGKHIASMSSQSCSNMAPSTRRPTHMHGSPRICVESYLNHVSSHVLKKQTRPRLASPSQSHAYAQDSTHMCGRQASSQRFQGHAHASKQDICVEEEFSPVQDKMTHA</sequence>
<reference evidence="2 3" key="1">
    <citation type="journal article" date="2023" name="Plants (Basel)">
        <title>Bridging the Gap: Combining Genomics and Transcriptomics Approaches to Understand Stylosanthes scabra, an Orphan Legume from the Brazilian Caatinga.</title>
        <authorList>
            <person name="Ferreira-Neto J.R.C."/>
            <person name="da Silva M.D."/>
            <person name="Binneck E."/>
            <person name="de Melo N.F."/>
            <person name="da Silva R.H."/>
            <person name="de Melo A.L.T.M."/>
            <person name="Pandolfi V."/>
            <person name="Bustamante F.O."/>
            <person name="Brasileiro-Vidal A.C."/>
            <person name="Benko-Iseppon A.M."/>
        </authorList>
    </citation>
    <scope>NUCLEOTIDE SEQUENCE [LARGE SCALE GENOMIC DNA]</scope>
    <source>
        <tissue evidence="2">Leaves</tissue>
    </source>
</reference>
<feature type="compositionally biased region" description="Polar residues" evidence="1">
    <location>
        <begin position="71"/>
        <end position="95"/>
    </location>
</feature>
<evidence type="ECO:0000256" key="1">
    <source>
        <dbReference type="SAM" id="MobiDB-lite"/>
    </source>
</evidence>
<proteinExistence type="predicted"/>
<organism evidence="2 3">
    <name type="scientific">Stylosanthes scabra</name>
    <dbReference type="NCBI Taxonomy" id="79078"/>
    <lineage>
        <taxon>Eukaryota</taxon>
        <taxon>Viridiplantae</taxon>
        <taxon>Streptophyta</taxon>
        <taxon>Embryophyta</taxon>
        <taxon>Tracheophyta</taxon>
        <taxon>Spermatophyta</taxon>
        <taxon>Magnoliopsida</taxon>
        <taxon>eudicotyledons</taxon>
        <taxon>Gunneridae</taxon>
        <taxon>Pentapetalae</taxon>
        <taxon>rosids</taxon>
        <taxon>fabids</taxon>
        <taxon>Fabales</taxon>
        <taxon>Fabaceae</taxon>
        <taxon>Papilionoideae</taxon>
        <taxon>50 kb inversion clade</taxon>
        <taxon>dalbergioids sensu lato</taxon>
        <taxon>Dalbergieae</taxon>
        <taxon>Pterocarpus clade</taxon>
        <taxon>Stylosanthes</taxon>
    </lineage>
</organism>
<protein>
    <submittedName>
        <fullName evidence="2">Uncharacterized protein</fullName>
    </submittedName>
</protein>